<dbReference type="EMBL" id="KV417309">
    <property type="protein sequence ID" value="KZO92541.1"/>
    <property type="molecule type" value="Genomic_DNA"/>
</dbReference>
<dbReference type="STRING" id="1330018.A0A167IDL4"/>
<dbReference type="AlphaFoldDB" id="A0A167IDL4"/>
<evidence type="ECO:0000313" key="2">
    <source>
        <dbReference type="Proteomes" id="UP000076738"/>
    </source>
</evidence>
<dbReference type="Proteomes" id="UP000076738">
    <property type="component" value="Unassembled WGS sequence"/>
</dbReference>
<protein>
    <submittedName>
        <fullName evidence="1">Uncharacterized protein</fullName>
    </submittedName>
</protein>
<accession>A0A167IDL4</accession>
<gene>
    <name evidence="1" type="ORF">CALVIDRAFT_487371</name>
</gene>
<sequence>MLPGLPGPNPLQRNMDEVRAVVESTRGYFVRDWSLWLGWNNMKYIIEMSLHQAMLLNRTLVLPSFVYARDCEFSHEVCSSYAPLVNRRVSGSEEWLKLPEEDQQGWRIPISTMFLLPPSTRAITLSQFLLLHGLSPLLERPDGQFDASLYLSPSSPASPHGALSLAYIPNAEYDPPSSIRLDRLPAAATEQERRERNMSLQRELDALRPSTHLLPWSRVRDLVHSALPLPGPSPSDPDPDQLLVGTLRAYGLAPVYQFRARAIDLAKSVFQPERAFVRVLTEADGWVDDFGDVGEEVLWLMGEVHNRRKPGSMYFHSPQARDAYARIVLQDMRFPREVEVVAERLAQRMREKVHGRMWMAAHMRRGDFVTIPWTHTPDFEMHVRRVKQTLERGRTLLQKLALEQWADFRLPDAPDVVPYKDWLGADAPLQRDVFYVATDERNPAHLAHLRAAGAVLLSDLITPQDRQLLGAPAVLTDYVSLLEQALQIRAAFWTGYAVTSVSGTVANGRAARGCDVRTTVMDS</sequence>
<organism evidence="1 2">
    <name type="scientific">Calocera viscosa (strain TUFC12733)</name>
    <dbReference type="NCBI Taxonomy" id="1330018"/>
    <lineage>
        <taxon>Eukaryota</taxon>
        <taxon>Fungi</taxon>
        <taxon>Dikarya</taxon>
        <taxon>Basidiomycota</taxon>
        <taxon>Agaricomycotina</taxon>
        <taxon>Dacrymycetes</taxon>
        <taxon>Dacrymycetales</taxon>
        <taxon>Dacrymycetaceae</taxon>
        <taxon>Calocera</taxon>
    </lineage>
</organism>
<dbReference type="OrthoDB" id="3360515at2759"/>
<reference evidence="1 2" key="1">
    <citation type="journal article" date="2016" name="Mol. Biol. Evol.">
        <title>Comparative Genomics of Early-Diverging Mushroom-Forming Fungi Provides Insights into the Origins of Lignocellulose Decay Capabilities.</title>
        <authorList>
            <person name="Nagy L.G."/>
            <person name="Riley R."/>
            <person name="Tritt A."/>
            <person name="Adam C."/>
            <person name="Daum C."/>
            <person name="Floudas D."/>
            <person name="Sun H."/>
            <person name="Yadav J.S."/>
            <person name="Pangilinan J."/>
            <person name="Larsson K.H."/>
            <person name="Matsuura K."/>
            <person name="Barry K."/>
            <person name="Labutti K."/>
            <person name="Kuo R."/>
            <person name="Ohm R.A."/>
            <person name="Bhattacharya S.S."/>
            <person name="Shirouzu T."/>
            <person name="Yoshinaga Y."/>
            <person name="Martin F.M."/>
            <person name="Grigoriev I.V."/>
            <person name="Hibbett D.S."/>
        </authorList>
    </citation>
    <scope>NUCLEOTIDE SEQUENCE [LARGE SCALE GENOMIC DNA]</scope>
    <source>
        <strain evidence="1 2">TUFC12733</strain>
    </source>
</reference>
<evidence type="ECO:0000313" key="1">
    <source>
        <dbReference type="EMBL" id="KZO92541.1"/>
    </source>
</evidence>
<keyword evidence="2" id="KW-1185">Reference proteome</keyword>
<name>A0A167IDL4_CALVF</name>
<dbReference type="CDD" id="cd11296">
    <property type="entry name" value="O-FucT_like"/>
    <property type="match status" value="1"/>
</dbReference>
<proteinExistence type="predicted"/>